<sequence length="1748" mass="207061">MENIHDFENPDLAKNDLLLKDIDDMITKLNNKRRAPPSNYRTSRKMNYSTNFYNIEKSPKFKPSYNFNDFDSYNSYRQKFHEYSVINREHQHDIRKIKNFHKMDRCLSNYEKRKIDDTKIPFYPRSNSSYSIKNSMYYDNVNNSPYRASNYYNKNDSFYNMNILNTEYSQDYYPKYLSESNKATSDYHDLNNKDIDINDKNNNKMNFNYNIYYPHNNHYYDNIERNKKINDENYENNIKPWNNNRSNPIYSNSYSEYSPKNNNLIDNIKINIKTTNNNDNNDYEKYINIKNNRNNKKRMNKKYNSNDSLDNALNDSIFIKSDEFHNDIEKSDDETNSIDEIDIKKLLNDIKHLYKTNYIINEKKMNNDNNTKIHLNDNMINDNQLNNVNIGDKISNNSNNKYNNNNNNNNNIKINNENDEYQIDNDNNYKTINENELINKNFDNKKLYNYKIYNSNNKYIDDDNNDNSSDKYIDNNNNNNSKIYDNNIKVNITENQKNTYENGYTLSNYLNDNGKNENVNINMKINNSNVSMDDAEYININNNKSNTNINNDNENSNNKDKILYEKSTFKIHERIISDFVSDTSSDMHGHEILYKNSLKENLMNEKNNLYKNDINNSTRKNSNILTEENIKNYSDNYKYSSPIKENDHFNTINEKYNSSLYHTPENNFIPNNVNNNNNIYYCSSNKENKFEMDVENNNCYNTPKMNFSTKGDEIKSPDYHISNINELNINNDIDDYHTPKTEKINMNIEKPPLVKKNIFMENSPNNKKENKNTNTINMKSNEKELNNIKISNDKSNDLYNEELSNINNNKIIQNNHEEINYDINTNEERNKISFCVNNKENEKEKNISKSMDNIDESNIENNNIKIANNNIPIDIESFEKKDIPIDETTSIVLNEASLDNSYYELENEKIIDKNSVNNFNIKSINEEMISPSKKSNIKNNEITISEITTTEPIKLNTNTNIKLKTNDNNSQENKDDNQKSKNDNNNQENNNNNQKSKNDNNIKTNDHFNNKPMKTNSLLYKLENDKNSKRIPIFIKNKDNINNNLNYLKNLFNSDIMNNKSFNLKDNDINNNKDEIKTKDEKKSSELLQKKRQDKLLNDENQQNILNAFTKVNEFKNKIITRKYIINVEDEDEEEMVYTLKTTKENPESPEIIINDEFTQMVHSPVPFDDNINNNNDNNINKATSGVDLLENDIPLNINIMDLKNPELPEDKKEKEELFLDSLEIITDILRSSLHNRQSEEWEIFDNKEFTIDHRLIVIKKLIIIRENRINEIKNLKTCFDIDCNLNRCKEIIKRILKNKKMDKYSVGELGMTLLNLIRFYPQNFIPKVLFKTYFSTTFGNYDSTSIFHEFNEKEKEIWDKIISHFSKILKQSYASSWSFYLSNILGWILTPRSLINSGDPISRNQIGKDLEKINKTKFTEDITLELKEILFCRNIEMVYNMFNLCSNTEQIKINSKALLYAFITESDSIYIMEEAIKSEIEHCDNINNIFIAETMVSNLLTEYLRLEGKSYLESFATTVTKYLIKKNSLYEIDMYKEASKAKIKKGYKNFTILINELFEQFKCIFKSTPLRINYILQKIYHEVNKKFDNEGHIIVSRIIIKLFICQALKNPKDYLKSYNVNVINNKDKIHHSFKHLSHIFNNLTLNIPMDEKYKKFNKFSETYNQFTKIIHIEIEKIKPITLEEALLKNYTEYVINKSTLDIIKMQLPDSLQILHKYIKHYYNEIQDYLLNIPVDNIQIWTKIPNVS</sequence>
<feature type="domain" description="Ras-GAP" evidence="2">
    <location>
        <begin position="1451"/>
        <end position="1642"/>
    </location>
</feature>
<accession>A0A1Y1XQ38</accession>
<organism evidence="3 4">
    <name type="scientific">Anaeromyces robustus</name>
    <dbReference type="NCBI Taxonomy" id="1754192"/>
    <lineage>
        <taxon>Eukaryota</taxon>
        <taxon>Fungi</taxon>
        <taxon>Fungi incertae sedis</taxon>
        <taxon>Chytridiomycota</taxon>
        <taxon>Chytridiomycota incertae sedis</taxon>
        <taxon>Neocallimastigomycetes</taxon>
        <taxon>Neocallimastigales</taxon>
        <taxon>Neocallimastigaceae</taxon>
        <taxon>Anaeromyces</taxon>
    </lineage>
</organism>
<dbReference type="PROSITE" id="PS50018">
    <property type="entry name" value="RAS_GTPASE_ACTIV_2"/>
    <property type="match status" value="1"/>
</dbReference>
<dbReference type="EMBL" id="MCFG01000004">
    <property type="protein sequence ID" value="ORX87869.1"/>
    <property type="molecule type" value="Genomic_DNA"/>
</dbReference>
<evidence type="ECO:0000313" key="3">
    <source>
        <dbReference type="EMBL" id="ORX87869.1"/>
    </source>
</evidence>
<evidence type="ECO:0000256" key="1">
    <source>
        <dbReference type="SAM" id="MobiDB-lite"/>
    </source>
</evidence>
<name>A0A1Y1XQ38_9FUNG</name>
<dbReference type="Gene3D" id="1.10.506.10">
    <property type="entry name" value="GTPase Activation - p120gap, domain 1"/>
    <property type="match status" value="1"/>
</dbReference>
<feature type="region of interest" description="Disordered" evidence="1">
    <location>
        <begin position="958"/>
        <end position="1013"/>
    </location>
</feature>
<feature type="compositionally biased region" description="Low complexity" evidence="1">
    <location>
        <begin position="983"/>
        <end position="995"/>
    </location>
</feature>
<reference evidence="3 4" key="1">
    <citation type="submission" date="2016-08" db="EMBL/GenBank/DDBJ databases">
        <title>A Parts List for Fungal Cellulosomes Revealed by Comparative Genomics.</title>
        <authorList>
            <consortium name="DOE Joint Genome Institute"/>
            <person name="Haitjema C.H."/>
            <person name="Gilmore S.P."/>
            <person name="Henske J.K."/>
            <person name="Solomon K.V."/>
            <person name="De Groot R."/>
            <person name="Kuo A."/>
            <person name="Mondo S.J."/>
            <person name="Salamov A.A."/>
            <person name="Labutti K."/>
            <person name="Zhao Z."/>
            <person name="Chiniquy J."/>
            <person name="Barry K."/>
            <person name="Brewer H.M."/>
            <person name="Purvine S.O."/>
            <person name="Wright A.T."/>
            <person name="Boxma B."/>
            <person name="Van Alen T."/>
            <person name="Hackstein J.H."/>
            <person name="Baker S.E."/>
            <person name="Grigoriev I.V."/>
            <person name="O'Malley M.A."/>
        </authorList>
    </citation>
    <scope>NUCLEOTIDE SEQUENCE [LARGE SCALE GENOMIC DNA]</scope>
    <source>
        <strain evidence="3 4">S4</strain>
    </source>
</reference>
<feature type="compositionally biased region" description="Basic and acidic residues" evidence="1">
    <location>
        <begin position="972"/>
        <end position="982"/>
    </location>
</feature>
<feature type="compositionally biased region" description="Low complexity" evidence="1">
    <location>
        <begin position="958"/>
        <end position="971"/>
    </location>
</feature>
<dbReference type="Proteomes" id="UP000193944">
    <property type="component" value="Unassembled WGS sequence"/>
</dbReference>
<dbReference type="InterPro" id="IPR001936">
    <property type="entry name" value="RasGAP_dom"/>
</dbReference>
<evidence type="ECO:0000313" key="4">
    <source>
        <dbReference type="Proteomes" id="UP000193944"/>
    </source>
</evidence>
<dbReference type="SUPFAM" id="SSF48350">
    <property type="entry name" value="GTPase activation domain, GAP"/>
    <property type="match status" value="1"/>
</dbReference>
<gene>
    <name evidence="3" type="ORF">BCR32DRAFT_288988</name>
</gene>
<dbReference type="CDD" id="cd04519">
    <property type="entry name" value="RasGAP"/>
    <property type="match status" value="1"/>
</dbReference>
<dbReference type="InterPro" id="IPR008936">
    <property type="entry name" value="Rho_GTPase_activation_prot"/>
</dbReference>
<dbReference type="STRING" id="1754192.A0A1Y1XQ38"/>
<feature type="compositionally biased region" description="Basic and acidic residues" evidence="1">
    <location>
        <begin position="996"/>
        <end position="1009"/>
    </location>
</feature>
<feature type="region of interest" description="Disordered" evidence="1">
    <location>
        <begin position="1066"/>
        <end position="1085"/>
    </location>
</feature>
<evidence type="ECO:0000259" key="2">
    <source>
        <dbReference type="PROSITE" id="PS50018"/>
    </source>
</evidence>
<protein>
    <recommendedName>
        <fullName evidence="2">Ras-GAP domain-containing protein</fullName>
    </recommendedName>
</protein>
<reference evidence="3 4" key="2">
    <citation type="submission" date="2016-08" db="EMBL/GenBank/DDBJ databases">
        <title>Pervasive Adenine N6-methylation of Active Genes in Fungi.</title>
        <authorList>
            <consortium name="DOE Joint Genome Institute"/>
            <person name="Mondo S.J."/>
            <person name="Dannebaum R.O."/>
            <person name="Kuo R.C."/>
            <person name="Labutti K."/>
            <person name="Haridas S."/>
            <person name="Kuo A."/>
            <person name="Salamov A."/>
            <person name="Ahrendt S.R."/>
            <person name="Lipzen A."/>
            <person name="Sullivan W."/>
            <person name="Andreopoulos W.B."/>
            <person name="Clum A."/>
            <person name="Lindquist E."/>
            <person name="Daum C."/>
            <person name="Ramamoorthy G.K."/>
            <person name="Gryganskyi A."/>
            <person name="Culley D."/>
            <person name="Magnuson J.K."/>
            <person name="James T.Y."/>
            <person name="O'Malley M.A."/>
            <person name="Stajich J.E."/>
            <person name="Spatafora J.W."/>
            <person name="Visel A."/>
            <person name="Grigoriev I.V."/>
        </authorList>
    </citation>
    <scope>NUCLEOTIDE SEQUENCE [LARGE SCALE GENOMIC DNA]</scope>
    <source>
        <strain evidence="3 4">S4</strain>
    </source>
</reference>
<comment type="caution">
    <text evidence="3">The sequence shown here is derived from an EMBL/GenBank/DDBJ whole genome shotgun (WGS) entry which is preliminary data.</text>
</comment>
<keyword evidence="4" id="KW-1185">Reference proteome</keyword>
<dbReference type="OrthoDB" id="10582210at2759"/>
<proteinExistence type="predicted"/>